<organism evidence="4 5">
    <name type="scientific">Podospora didyma</name>
    <dbReference type="NCBI Taxonomy" id="330526"/>
    <lineage>
        <taxon>Eukaryota</taxon>
        <taxon>Fungi</taxon>
        <taxon>Dikarya</taxon>
        <taxon>Ascomycota</taxon>
        <taxon>Pezizomycotina</taxon>
        <taxon>Sordariomycetes</taxon>
        <taxon>Sordariomycetidae</taxon>
        <taxon>Sordariales</taxon>
        <taxon>Podosporaceae</taxon>
        <taxon>Podospora</taxon>
    </lineage>
</organism>
<evidence type="ECO:0000313" key="5">
    <source>
        <dbReference type="Proteomes" id="UP001285441"/>
    </source>
</evidence>
<dbReference type="AlphaFoldDB" id="A0AAE0U4K5"/>
<keyword evidence="2" id="KW-1133">Transmembrane helix</keyword>
<evidence type="ECO:0000256" key="1">
    <source>
        <dbReference type="SAM" id="MobiDB-lite"/>
    </source>
</evidence>
<sequence>MRSTIPTSILLLASSVGAATPPSSEPTPECLRSHGQELAAAALCGDTGSLVRCFSHVSLAATPATLGPSLEQCLVNAGCTAAEAQTEAIWMLRRCDAASASDLRRRRDSAAGVGALPNLVGREPIITMEARQDAAAPTPAAAGTQCLTPSEYEIEVCPTDAAGKKGSCSKIKQSMDVCIQGKICHFDTQGKASCMDRQSNLGVAGTIIAIFFTVVIAASVFSICFLCCRERNVQKRLERAAEVSRIAKEAKLSATVAAKQNPASAGAAADNAGEDRQPLMAAHDLPPLPPMPQQYSGGYQPHLQHQESQDFGGQQNPFADAHDPHALR</sequence>
<dbReference type="EMBL" id="JAULSW010000002">
    <property type="protein sequence ID" value="KAK3390592.1"/>
    <property type="molecule type" value="Genomic_DNA"/>
</dbReference>
<protein>
    <recommendedName>
        <fullName evidence="6">Extracellular membrane protein CFEM domain-containing protein</fullName>
    </recommendedName>
</protein>
<gene>
    <name evidence="4" type="ORF">B0H63DRAFT_120614</name>
</gene>
<keyword evidence="2" id="KW-0812">Transmembrane</keyword>
<keyword evidence="2" id="KW-0472">Membrane</keyword>
<feature type="chain" id="PRO_5042288764" description="Extracellular membrane protein CFEM domain-containing protein" evidence="3">
    <location>
        <begin position="20"/>
        <end position="328"/>
    </location>
</feature>
<proteinExistence type="predicted"/>
<keyword evidence="3" id="KW-0732">Signal</keyword>
<feature type="transmembrane region" description="Helical" evidence="2">
    <location>
        <begin position="201"/>
        <end position="228"/>
    </location>
</feature>
<comment type="caution">
    <text evidence="4">The sequence shown here is derived from an EMBL/GenBank/DDBJ whole genome shotgun (WGS) entry which is preliminary data.</text>
</comment>
<evidence type="ECO:0000256" key="3">
    <source>
        <dbReference type="SAM" id="SignalP"/>
    </source>
</evidence>
<reference evidence="4" key="2">
    <citation type="submission" date="2023-06" db="EMBL/GenBank/DDBJ databases">
        <authorList>
            <consortium name="Lawrence Berkeley National Laboratory"/>
            <person name="Haridas S."/>
            <person name="Hensen N."/>
            <person name="Bonometti L."/>
            <person name="Westerberg I."/>
            <person name="Brannstrom I.O."/>
            <person name="Guillou S."/>
            <person name="Cros-Aarteil S."/>
            <person name="Calhoun S."/>
            <person name="Kuo A."/>
            <person name="Mondo S."/>
            <person name="Pangilinan J."/>
            <person name="Riley R."/>
            <person name="LaButti K."/>
            <person name="Andreopoulos B."/>
            <person name="Lipzen A."/>
            <person name="Chen C."/>
            <person name="Yanf M."/>
            <person name="Daum C."/>
            <person name="Ng V."/>
            <person name="Clum A."/>
            <person name="Steindorff A."/>
            <person name="Ohm R."/>
            <person name="Martin F."/>
            <person name="Silar P."/>
            <person name="Natvig D."/>
            <person name="Lalanne C."/>
            <person name="Gautier V."/>
            <person name="Ament-velasquez S.L."/>
            <person name="Kruys A."/>
            <person name="Hutchinson M.I."/>
            <person name="Powell A.J."/>
            <person name="Barry K."/>
            <person name="Miller A.N."/>
            <person name="Grigoriev I.V."/>
            <person name="Debuchy R."/>
            <person name="Gladieux P."/>
            <person name="Thoren M.H."/>
            <person name="Johannesson H."/>
        </authorList>
    </citation>
    <scope>NUCLEOTIDE SEQUENCE</scope>
    <source>
        <strain evidence="4">CBS 232.78</strain>
    </source>
</reference>
<reference evidence="4" key="1">
    <citation type="journal article" date="2023" name="Mol. Phylogenet. Evol.">
        <title>Genome-scale phylogeny and comparative genomics of the fungal order Sordariales.</title>
        <authorList>
            <person name="Hensen N."/>
            <person name="Bonometti L."/>
            <person name="Westerberg I."/>
            <person name="Brannstrom I.O."/>
            <person name="Guillou S."/>
            <person name="Cros-Aarteil S."/>
            <person name="Calhoun S."/>
            <person name="Haridas S."/>
            <person name="Kuo A."/>
            <person name="Mondo S."/>
            <person name="Pangilinan J."/>
            <person name="Riley R."/>
            <person name="LaButti K."/>
            <person name="Andreopoulos B."/>
            <person name="Lipzen A."/>
            <person name="Chen C."/>
            <person name="Yan M."/>
            <person name="Daum C."/>
            <person name="Ng V."/>
            <person name="Clum A."/>
            <person name="Steindorff A."/>
            <person name="Ohm R.A."/>
            <person name="Martin F."/>
            <person name="Silar P."/>
            <person name="Natvig D.O."/>
            <person name="Lalanne C."/>
            <person name="Gautier V."/>
            <person name="Ament-Velasquez S.L."/>
            <person name="Kruys A."/>
            <person name="Hutchinson M.I."/>
            <person name="Powell A.J."/>
            <person name="Barry K."/>
            <person name="Miller A.N."/>
            <person name="Grigoriev I.V."/>
            <person name="Debuchy R."/>
            <person name="Gladieux P."/>
            <person name="Hiltunen Thoren M."/>
            <person name="Johannesson H."/>
        </authorList>
    </citation>
    <scope>NUCLEOTIDE SEQUENCE</scope>
    <source>
        <strain evidence="4">CBS 232.78</strain>
    </source>
</reference>
<feature type="region of interest" description="Disordered" evidence="1">
    <location>
        <begin position="280"/>
        <end position="328"/>
    </location>
</feature>
<evidence type="ECO:0000256" key="2">
    <source>
        <dbReference type="SAM" id="Phobius"/>
    </source>
</evidence>
<evidence type="ECO:0000313" key="4">
    <source>
        <dbReference type="EMBL" id="KAK3390592.1"/>
    </source>
</evidence>
<dbReference type="Proteomes" id="UP001285441">
    <property type="component" value="Unassembled WGS sequence"/>
</dbReference>
<evidence type="ECO:0008006" key="6">
    <source>
        <dbReference type="Google" id="ProtNLM"/>
    </source>
</evidence>
<accession>A0AAE0U4K5</accession>
<name>A0AAE0U4K5_9PEZI</name>
<feature type="signal peptide" evidence="3">
    <location>
        <begin position="1"/>
        <end position="19"/>
    </location>
</feature>
<keyword evidence="5" id="KW-1185">Reference proteome</keyword>